<evidence type="ECO:0000313" key="2">
    <source>
        <dbReference type="EMBL" id="KAJ8410413.1"/>
    </source>
</evidence>
<comment type="caution">
    <text evidence="2">The sequence shown here is derived from an EMBL/GenBank/DDBJ whole genome shotgun (WGS) entry which is preliminary data.</text>
</comment>
<keyword evidence="3" id="KW-1185">Reference proteome</keyword>
<name>A0AAD7WVD8_9TELE</name>
<feature type="compositionally biased region" description="Basic and acidic residues" evidence="1">
    <location>
        <begin position="46"/>
        <end position="56"/>
    </location>
</feature>
<evidence type="ECO:0000256" key="1">
    <source>
        <dbReference type="SAM" id="MobiDB-lite"/>
    </source>
</evidence>
<dbReference type="Proteomes" id="UP001221898">
    <property type="component" value="Unassembled WGS sequence"/>
</dbReference>
<evidence type="ECO:0000313" key="3">
    <source>
        <dbReference type="Proteomes" id="UP001221898"/>
    </source>
</evidence>
<proteinExistence type="predicted"/>
<dbReference type="EMBL" id="JAINUG010000027">
    <property type="protein sequence ID" value="KAJ8410413.1"/>
    <property type="molecule type" value="Genomic_DNA"/>
</dbReference>
<feature type="region of interest" description="Disordered" evidence="1">
    <location>
        <begin position="1"/>
        <end position="69"/>
    </location>
</feature>
<organism evidence="2 3">
    <name type="scientific">Aldrovandia affinis</name>
    <dbReference type="NCBI Taxonomy" id="143900"/>
    <lineage>
        <taxon>Eukaryota</taxon>
        <taxon>Metazoa</taxon>
        <taxon>Chordata</taxon>
        <taxon>Craniata</taxon>
        <taxon>Vertebrata</taxon>
        <taxon>Euteleostomi</taxon>
        <taxon>Actinopterygii</taxon>
        <taxon>Neopterygii</taxon>
        <taxon>Teleostei</taxon>
        <taxon>Notacanthiformes</taxon>
        <taxon>Halosauridae</taxon>
        <taxon>Aldrovandia</taxon>
    </lineage>
</organism>
<reference evidence="2" key="1">
    <citation type="journal article" date="2023" name="Science">
        <title>Genome structures resolve the early diversification of teleost fishes.</title>
        <authorList>
            <person name="Parey E."/>
            <person name="Louis A."/>
            <person name="Montfort J."/>
            <person name="Bouchez O."/>
            <person name="Roques C."/>
            <person name="Iampietro C."/>
            <person name="Lluch J."/>
            <person name="Castinel A."/>
            <person name="Donnadieu C."/>
            <person name="Desvignes T."/>
            <person name="Floi Bucao C."/>
            <person name="Jouanno E."/>
            <person name="Wen M."/>
            <person name="Mejri S."/>
            <person name="Dirks R."/>
            <person name="Jansen H."/>
            <person name="Henkel C."/>
            <person name="Chen W.J."/>
            <person name="Zahm M."/>
            <person name="Cabau C."/>
            <person name="Klopp C."/>
            <person name="Thompson A.W."/>
            <person name="Robinson-Rechavi M."/>
            <person name="Braasch I."/>
            <person name="Lecointre G."/>
            <person name="Bobe J."/>
            <person name="Postlethwait J.H."/>
            <person name="Berthelot C."/>
            <person name="Roest Crollius H."/>
            <person name="Guiguen Y."/>
        </authorList>
    </citation>
    <scope>NUCLEOTIDE SEQUENCE</scope>
    <source>
        <strain evidence="2">NC1722</strain>
    </source>
</reference>
<accession>A0AAD7WVD8</accession>
<dbReference type="AlphaFoldDB" id="A0AAD7WVD8"/>
<gene>
    <name evidence="2" type="ORF">AAFF_G00203940</name>
</gene>
<sequence>MQRSPRRLVCRSPNLTRRAHDPDLSLRSSLAVTLSRPPPPGPLIKRAGEADGRDRVPPSADLGFQSCAN</sequence>
<protein>
    <submittedName>
        <fullName evidence="2">Uncharacterized protein</fullName>
    </submittedName>
</protein>